<evidence type="ECO:0000313" key="2">
    <source>
        <dbReference type="WBParaSite" id="ACAC_0000144101-mRNA-1"/>
    </source>
</evidence>
<organism evidence="1 2">
    <name type="scientific">Angiostrongylus cantonensis</name>
    <name type="common">Rat lungworm</name>
    <dbReference type="NCBI Taxonomy" id="6313"/>
    <lineage>
        <taxon>Eukaryota</taxon>
        <taxon>Metazoa</taxon>
        <taxon>Ecdysozoa</taxon>
        <taxon>Nematoda</taxon>
        <taxon>Chromadorea</taxon>
        <taxon>Rhabditida</taxon>
        <taxon>Rhabditina</taxon>
        <taxon>Rhabditomorpha</taxon>
        <taxon>Strongyloidea</taxon>
        <taxon>Metastrongylidae</taxon>
        <taxon>Angiostrongylus</taxon>
    </lineage>
</organism>
<dbReference type="Proteomes" id="UP000035642">
    <property type="component" value="Unassembled WGS sequence"/>
</dbReference>
<reference evidence="1" key="1">
    <citation type="submission" date="2012-09" db="EMBL/GenBank/DDBJ databases">
        <authorList>
            <person name="Martin A.A."/>
        </authorList>
    </citation>
    <scope>NUCLEOTIDE SEQUENCE</scope>
</reference>
<keyword evidence="1" id="KW-1185">Reference proteome</keyword>
<accession>A0A0K0CVQ5</accession>
<reference evidence="2" key="2">
    <citation type="submission" date="2017-02" db="UniProtKB">
        <authorList>
            <consortium name="WormBaseParasite"/>
        </authorList>
    </citation>
    <scope>IDENTIFICATION</scope>
</reference>
<proteinExistence type="predicted"/>
<name>A0A0K0CVQ5_ANGCA</name>
<sequence length="363" mass="40926">MNSSTFIRSFYYPPVPKAARHVEQDTVKCQRPIVPPAVPEHYITPKPLVPSKQLIESTYCMVSRETKEYPRLSTTTTTKDTKHIEGVDQRPLASALPPETYSTSQDHHQPYEAVPKRQTTACDNTTCTQIVQKDELLHKQKGITGDSLPKYEVSEYVWQRLDKEREELYAMRPNYGPADEYPTACFYEKLEKIAENTNGSEFNDVNSKQNTVKELKPTSEQLRESEYVGFQNDVYPAYQRSTACNDSSVVKKSPTNTFVVQDIDYATVDVGKQSSSETGEGDNHIDIDIENCHTAVETPAYQSHIACVMKPNESHTCGPYLVGVPYCTQFSKIGNAFDPVGQPQISEYHLEDLNDLVSCIDGQ</sequence>
<dbReference type="AlphaFoldDB" id="A0A0K0CVQ5"/>
<dbReference type="WBParaSite" id="ACAC_0000144101-mRNA-1">
    <property type="protein sequence ID" value="ACAC_0000144101-mRNA-1"/>
    <property type="gene ID" value="ACAC_0000144101"/>
</dbReference>
<protein>
    <submittedName>
        <fullName evidence="2">Zasp-like motif domain-containing protein</fullName>
    </submittedName>
</protein>
<evidence type="ECO:0000313" key="1">
    <source>
        <dbReference type="Proteomes" id="UP000035642"/>
    </source>
</evidence>